<accession>A0A382JG70</accession>
<keyword evidence="1" id="KW-0472">Membrane</keyword>
<evidence type="ECO:0000256" key="1">
    <source>
        <dbReference type="SAM" id="Phobius"/>
    </source>
</evidence>
<keyword evidence="1" id="KW-0812">Transmembrane</keyword>
<feature type="transmembrane region" description="Helical" evidence="1">
    <location>
        <begin position="9"/>
        <end position="29"/>
    </location>
</feature>
<name>A0A382JG70_9ZZZZ</name>
<evidence type="ECO:0000313" key="2">
    <source>
        <dbReference type="EMBL" id="SVC09701.1"/>
    </source>
</evidence>
<sequence>MARLIKKFFAFLCALFGLCYLGLIIYAYLPYEEVPLAELATPMDQFI</sequence>
<gene>
    <name evidence="2" type="ORF">METZ01_LOCUS262555</name>
</gene>
<reference evidence="2" key="1">
    <citation type="submission" date="2018-05" db="EMBL/GenBank/DDBJ databases">
        <authorList>
            <person name="Lanie J.A."/>
            <person name="Ng W.-L."/>
            <person name="Kazmierczak K.M."/>
            <person name="Andrzejewski T.M."/>
            <person name="Davidsen T.M."/>
            <person name="Wayne K.J."/>
            <person name="Tettelin H."/>
            <person name="Glass J.I."/>
            <person name="Rusch D."/>
            <person name="Podicherti R."/>
            <person name="Tsui H.-C.T."/>
            <person name="Winkler M.E."/>
        </authorList>
    </citation>
    <scope>NUCLEOTIDE SEQUENCE</scope>
</reference>
<protein>
    <submittedName>
        <fullName evidence="2">Uncharacterized protein</fullName>
    </submittedName>
</protein>
<proteinExistence type="predicted"/>
<keyword evidence="1" id="KW-1133">Transmembrane helix</keyword>
<organism evidence="2">
    <name type="scientific">marine metagenome</name>
    <dbReference type="NCBI Taxonomy" id="408172"/>
    <lineage>
        <taxon>unclassified sequences</taxon>
        <taxon>metagenomes</taxon>
        <taxon>ecological metagenomes</taxon>
    </lineage>
</organism>
<dbReference type="AlphaFoldDB" id="A0A382JG70"/>
<feature type="non-terminal residue" evidence="2">
    <location>
        <position position="47"/>
    </location>
</feature>
<dbReference type="EMBL" id="UINC01073371">
    <property type="protein sequence ID" value="SVC09701.1"/>
    <property type="molecule type" value="Genomic_DNA"/>
</dbReference>